<gene>
    <name evidence="1" type="ORF">GPUH_LOCUS8829</name>
</gene>
<reference evidence="1 2" key="2">
    <citation type="submission" date="2018-11" db="EMBL/GenBank/DDBJ databases">
        <authorList>
            <consortium name="Pathogen Informatics"/>
        </authorList>
    </citation>
    <scope>NUCLEOTIDE SEQUENCE [LARGE SCALE GENOMIC DNA]</scope>
</reference>
<evidence type="ECO:0000313" key="3">
    <source>
        <dbReference type="WBParaSite" id="GPUH_0000883601-mRNA-1"/>
    </source>
</evidence>
<sequence length="141" mass="15881">MKAVIQLKQKVNETLAALQALVDRNRLSIGCKLNGALRGKVINLYMNAREACEAEANFVRKLLEDIEKLRRMRYATQRSGLLARGELMQLLMQRARHIPLWIGPPDMHPPPLVGAIPAPASMALKVMCLDVSINYLVFPRH</sequence>
<proteinExistence type="predicted"/>
<name>A0A183DJD5_9BILA</name>
<evidence type="ECO:0000313" key="2">
    <source>
        <dbReference type="Proteomes" id="UP000271098"/>
    </source>
</evidence>
<organism evidence="3">
    <name type="scientific">Gongylonema pulchrum</name>
    <dbReference type="NCBI Taxonomy" id="637853"/>
    <lineage>
        <taxon>Eukaryota</taxon>
        <taxon>Metazoa</taxon>
        <taxon>Ecdysozoa</taxon>
        <taxon>Nematoda</taxon>
        <taxon>Chromadorea</taxon>
        <taxon>Rhabditida</taxon>
        <taxon>Spirurina</taxon>
        <taxon>Spiruromorpha</taxon>
        <taxon>Spiruroidea</taxon>
        <taxon>Gongylonematidae</taxon>
        <taxon>Gongylonema</taxon>
    </lineage>
</organism>
<protein>
    <submittedName>
        <fullName evidence="1 3">Uncharacterized protein</fullName>
    </submittedName>
</protein>
<evidence type="ECO:0000313" key="1">
    <source>
        <dbReference type="EMBL" id="VDK65551.1"/>
    </source>
</evidence>
<dbReference type="OrthoDB" id="10265994at2759"/>
<dbReference type="WBParaSite" id="GPUH_0000883601-mRNA-1">
    <property type="protein sequence ID" value="GPUH_0000883601-mRNA-1"/>
    <property type="gene ID" value="GPUH_0000883601"/>
</dbReference>
<dbReference type="EMBL" id="UYRT01026766">
    <property type="protein sequence ID" value="VDK65551.1"/>
    <property type="molecule type" value="Genomic_DNA"/>
</dbReference>
<reference evidence="3" key="1">
    <citation type="submission" date="2016-06" db="UniProtKB">
        <authorList>
            <consortium name="WormBaseParasite"/>
        </authorList>
    </citation>
    <scope>IDENTIFICATION</scope>
</reference>
<dbReference type="AlphaFoldDB" id="A0A183DJD5"/>
<dbReference type="Proteomes" id="UP000271098">
    <property type="component" value="Unassembled WGS sequence"/>
</dbReference>
<accession>A0A183DJD5</accession>
<keyword evidence="2" id="KW-1185">Reference proteome</keyword>